<evidence type="ECO:0000313" key="4">
    <source>
        <dbReference type="Proteomes" id="UP001150569"/>
    </source>
</evidence>
<evidence type="ECO:0000256" key="1">
    <source>
        <dbReference type="SAM" id="MobiDB-lite"/>
    </source>
</evidence>
<comment type="caution">
    <text evidence="3">The sequence shown here is derived from an EMBL/GenBank/DDBJ whole genome shotgun (WGS) entry which is preliminary data.</text>
</comment>
<gene>
    <name evidence="3" type="ORF">IWQ60_008232</name>
</gene>
<dbReference type="AlphaFoldDB" id="A0A9W8DRV0"/>
<name>A0A9W8DRV0_9FUNG</name>
<reference evidence="3" key="1">
    <citation type="submission" date="2022-07" db="EMBL/GenBank/DDBJ databases">
        <title>Phylogenomic reconstructions and comparative analyses of Kickxellomycotina fungi.</title>
        <authorList>
            <person name="Reynolds N.K."/>
            <person name="Stajich J.E."/>
            <person name="Barry K."/>
            <person name="Grigoriev I.V."/>
            <person name="Crous P."/>
            <person name="Smith M.E."/>
        </authorList>
    </citation>
    <scope>NUCLEOTIDE SEQUENCE</scope>
    <source>
        <strain evidence="3">RSA 861</strain>
    </source>
</reference>
<proteinExistence type="predicted"/>
<dbReference type="Proteomes" id="UP001150569">
    <property type="component" value="Unassembled WGS sequence"/>
</dbReference>
<feature type="region of interest" description="Disordered" evidence="1">
    <location>
        <begin position="43"/>
        <end position="84"/>
    </location>
</feature>
<sequence length="149" mass="16421">MKSAALVRISTLAVISLLAFGRAHDQNAAIIASESIIMPSEISSASDVAEPSEMAPMSPVTGDATEIEVPEPTATGTDDDDDDNESVMIAIEGNDGEAPGMAVVWTRVLQRCIPSHYWNHRCHDCSRDYYWDGRCHRCTHSYYRRHGHC</sequence>
<evidence type="ECO:0000256" key="2">
    <source>
        <dbReference type="SAM" id="SignalP"/>
    </source>
</evidence>
<dbReference type="EMBL" id="JANBPT010000600">
    <property type="protein sequence ID" value="KAJ1916045.1"/>
    <property type="molecule type" value="Genomic_DNA"/>
</dbReference>
<protein>
    <recommendedName>
        <fullName evidence="5">C2H2-type domain-containing protein</fullName>
    </recommendedName>
</protein>
<evidence type="ECO:0008006" key="5">
    <source>
        <dbReference type="Google" id="ProtNLM"/>
    </source>
</evidence>
<evidence type="ECO:0000313" key="3">
    <source>
        <dbReference type="EMBL" id="KAJ1916045.1"/>
    </source>
</evidence>
<feature type="signal peptide" evidence="2">
    <location>
        <begin position="1"/>
        <end position="23"/>
    </location>
</feature>
<accession>A0A9W8DRV0</accession>
<organism evidence="3 4">
    <name type="scientific">Tieghemiomyces parasiticus</name>
    <dbReference type="NCBI Taxonomy" id="78921"/>
    <lineage>
        <taxon>Eukaryota</taxon>
        <taxon>Fungi</taxon>
        <taxon>Fungi incertae sedis</taxon>
        <taxon>Zoopagomycota</taxon>
        <taxon>Kickxellomycotina</taxon>
        <taxon>Dimargaritomycetes</taxon>
        <taxon>Dimargaritales</taxon>
        <taxon>Dimargaritaceae</taxon>
        <taxon>Tieghemiomyces</taxon>
    </lineage>
</organism>
<keyword evidence="4" id="KW-1185">Reference proteome</keyword>
<feature type="chain" id="PRO_5040969531" description="C2H2-type domain-containing protein" evidence="2">
    <location>
        <begin position="24"/>
        <end position="149"/>
    </location>
</feature>
<keyword evidence="2" id="KW-0732">Signal</keyword>